<dbReference type="PROSITE" id="PS50011">
    <property type="entry name" value="PROTEIN_KINASE_DOM"/>
    <property type="match status" value="1"/>
</dbReference>
<dbReference type="SMART" id="SM00220">
    <property type="entry name" value="S_TKc"/>
    <property type="match status" value="1"/>
</dbReference>
<dbReference type="InterPro" id="IPR011009">
    <property type="entry name" value="Kinase-like_dom_sf"/>
</dbReference>
<keyword evidence="5 6" id="KW-0067">ATP-binding</keyword>
<dbReference type="GO" id="GO:0035556">
    <property type="term" value="P:intracellular signal transduction"/>
    <property type="evidence" value="ECO:0007669"/>
    <property type="project" value="TreeGrafter"/>
</dbReference>
<keyword evidence="2" id="KW-0808">Transferase</keyword>
<evidence type="ECO:0000256" key="4">
    <source>
        <dbReference type="ARBA" id="ARBA00022777"/>
    </source>
</evidence>
<dbReference type="AlphaFoldDB" id="A0A1Y2BRL7"/>
<dbReference type="SUPFAM" id="SSF56112">
    <property type="entry name" value="Protein kinase-like (PK-like)"/>
    <property type="match status" value="1"/>
</dbReference>
<dbReference type="GO" id="GO:0005524">
    <property type="term" value="F:ATP binding"/>
    <property type="evidence" value="ECO:0007669"/>
    <property type="project" value="UniProtKB-UniRule"/>
</dbReference>
<evidence type="ECO:0000313" key="10">
    <source>
        <dbReference type="EMBL" id="ORY37373.1"/>
    </source>
</evidence>
<name>A0A1Y2BRL7_9FUNG</name>
<evidence type="ECO:0000313" key="11">
    <source>
        <dbReference type="Proteomes" id="UP000193920"/>
    </source>
</evidence>
<evidence type="ECO:0000256" key="6">
    <source>
        <dbReference type="PROSITE-ProRule" id="PRU10141"/>
    </source>
</evidence>
<keyword evidence="3 6" id="KW-0547">Nucleotide-binding</keyword>
<feature type="compositionally biased region" description="Polar residues" evidence="8">
    <location>
        <begin position="11"/>
        <end position="25"/>
    </location>
</feature>
<dbReference type="OrthoDB" id="504170at2759"/>
<comment type="similarity">
    <text evidence="7">Belongs to the protein kinase superfamily.</text>
</comment>
<dbReference type="PANTHER" id="PTHR24346">
    <property type="entry name" value="MAP/MICROTUBULE AFFINITY-REGULATING KINASE"/>
    <property type="match status" value="1"/>
</dbReference>
<keyword evidence="1 7" id="KW-0723">Serine/threonine-protein kinase</keyword>
<dbReference type="Proteomes" id="UP000193920">
    <property type="component" value="Unassembled WGS sequence"/>
</dbReference>
<reference evidence="10 11" key="1">
    <citation type="submission" date="2016-08" db="EMBL/GenBank/DDBJ databases">
        <title>A Parts List for Fungal Cellulosomes Revealed by Comparative Genomics.</title>
        <authorList>
            <consortium name="DOE Joint Genome Institute"/>
            <person name="Haitjema C.H."/>
            <person name="Gilmore S.P."/>
            <person name="Henske J.K."/>
            <person name="Solomon K.V."/>
            <person name="De Groot R."/>
            <person name="Kuo A."/>
            <person name="Mondo S.J."/>
            <person name="Salamov A.A."/>
            <person name="Labutti K."/>
            <person name="Zhao Z."/>
            <person name="Chiniquy J."/>
            <person name="Barry K."/>
            <person name="Brewer H.M."/>
            <person name="Purvine S.O."/>
            <person name="Wright A.T."/>
            <person name="Boxma B."/>
            <person name="Van Alen T."/>
            <person name="Hackstein J.H."/>
            <person name="Baker S.E."/>
            <person name="Grigoriev I.V."/>
            <person name="O'Malley M.A."/>
        </authorList>
    </citation>
    <scope>NUCLEOTIDE SEQUENCE [LARGE SCALE GENOMIC DNA]</scope>
    <source>
        <strain evidence="10 11">G1</strain>
    </source>
</reference>
<dbReference type="GO" id="GO:0005737">
    <property type="term" value="C:cytoplasm"/>
    <property type="evidence" value="ECO:0007669"/>
    <property type="project" value="TreeGrafter"/>
</dbReference>
<dbReference type="Pfam" id="PF00069">
    <property type="entry name" value="Pkinase"/>
    <property type="match status" value="1"/>
</dbReference>
<dbReference type="EMBL" id="MCOG01000143">
    <property type="protein sequence ID" value="ORY37373.1"/>
    <property type="molecule type" value="Genomic_DNA"/>
</dbReference>
<dbReference type="FunFam" id="3.30.200.20:FF:000003">
    <property type="entry name" value="Non-specific serine/threonine protein kinase"/>
    <property type="match status" value="1"/>
</dbReference>
<dbReference type="STRING" id="1754190.A0A1Y2BRL7"/>
<evidence type="ECO:0000259" key="9">
    <source>
        <dbReference type="PROSITE" id="PS50011"/>
    </source>
</evidence>
<dbReference type="PROSITE" id="PS00107">
    <property type="entry name" value="PROTEIN_KINASE_ATP"/>
    <property type="match status" value="1"/>
</dbReference>
<feature type="domain" description="Protein kinase" evidence="9">
    <location>
        <begin position="33"/>
        <end position="253"/>
    </location>
</feature>
<proteinExistence type="inferred from homology"/>
<keyword evidence="11" id="KW-1185">Reference proteome</keyword>
<keyword evidence="4 10" id="KW-0418">Kinase</keyword>
<sequence>MAETKELRKQVSLQNISSSPSSAKNPGTRIGPYLVGKTLGVGSTGRVKLGTHIETGQRVAIKIIGKAALLEKYAKDPVKQRNMSQKLEREITLMKLIQHPNIMQLYDVYETDRDLYLILEHIEGGELFDYLVKRGRLSESEALGFFQQIIYGVDFCHRNHICHRDLKPENLLLDKHLNIKIADLVWPVYNSPHYASPEIIRGIKYDGTASDVWSCGIILYALLTGNLPFDDENIRRLLAKVKTEKKIQFYLFI</sequence>
<dbReference type="Gene3D" id="1.10.510.10">
    <property type="entry name" value="Transferase(Phosphotransferase) domain 1"/>
    <property type="match status" value="1"/>
</dbReference>
<evidence type="ECO:0000256" key="8">
    <source>
        <dbReference type="SAM" id="MobiDB-lite"/>
    </source>
</evidence>
<dbReference type="InterPro" id="IPR000719">
    <property type="entry name" value="Prot_kinase_dom"/>
</dbReference>
<evidence type="ECO:0000256" key="5">
    <source>
        <dbReference type="ARBA" id="ARBA00022840"/>
    </source>
</evidence>
<dbReference type="PANTHER" id="PTHR24346:SF110">
    <property type="entry name" value="NON-SPECIFIC SERINE_THREONINE PROTEIN KINASE"/>
    <property type="match status" value="1"/>
</dbReference>
<feature type="binding site" evidence="6">
    <location>
        <position position="66"/>
    </location>
    <ligand>
        <name>ATP</name>
        <dbReference type="ChEBI" id="CHEBI:30616"/>
    </ligand>
</feature>
<evidence type="ECO:0000256" key="1">
    <source>
        <dbReference type="ARBA" id="ARBA00022527"/>
    </source>
</evidence>
<organism evidence="10 11">
    <name type="scientific">Neocallimastix californiae</name>
    <dbReference type="NCBI Taxonomy" id="1754190"/>
    <lineage>
        <taxon>Eukaryota</taxon>
        <taxon>Fungi</taxon>
        <taxon>Fungi incertae sedis</taxon>
        <taxon>Chytridiomycota</taxon>
        <taxon>Chytridiomycota incertae sedis</taxon>
        <taxon>Neocallimastigomycetes</taxon>
        <taxon>Neocallimastigales</taxon>
        <taxon>Neocallimastigaceae</taxon>
        <taxon>Neocallimastix</taxon>
    </lineage>
</organism>
<dbReference type="GO" id="GO:0004674">
    <property type="term" value="F:protein serine/threonine kinase activity"/>
    <property type="evidence" value="ECO:0007669"/>
    <property type="project" value="UniProtKB-KW"/>
</dbReference>
<evidence type="ECO:0000256" key="7">
    <source>
        <dbReference type="RuleBase" id="RU000304"/>
    </source>
</evidence>
<dbReference type="FunFam" id="1.10.510.10:FF:000571">
    <property type="entry name" value="Maternal embryonic leucine zipper kinase"/>
    <property type="match status" value="1"/>
</dbReference>
<protein>
    <submittedName>
        <fullName evidence="10">Kinase-like protein</fullName>
    </submittedName>
</protein>
<gene>
    <name evidence="10" type="ORF">LY90DRAFT_523933</name>
</gene>
<feature type="region of interest" description="Disordered" evidence="8">
    <location>
        <begin position="1"/>
        <end position="29"/>
    </location>
</feature>
<evidence type="ECO:0000256" key="2">
    <source>
        <dbReference type="ARBA" id="ARBA00022679"/>
    </source>
</evidence>
<accession>A0A1Y2BRL7</accession>
<dbReference type="InterPro" id="IPR008271">
    <property type="entry name" value="Ser/Thr_kinase_AS"/>
</dbReference>
<evidence type="ECO:0000256" key="3">
    <source>
        <dbReference type="ARBA" id="ARBA00022741"/>
    </source>
</evidence>
<dbReference type="InterPro" id="IPR017441">
    <property type="entry name" value="Protein_kinase_ATP_BS"/>
</dbReference>
<comment type="caution">
    <text evidence="10">The sequence shown here is derived from an EMBL/GenBank/DDBJ whole genome shotgun (WGS) entry which is preliminary data.</text>
</comment>
<dbReference type="PROSITE" id="PS00108">
    <property type="entry name" value="PROTEIN_KINASE_ST"/>
    <property type="match status" value="1"/>
</dbReference>